<reference evidence="4 5" key="1">
    <citation type="submission" date="2019-08" db="EMBL/GenBank/DDBJ databases">
        <title>Whole genome of Aphis craccivora.</title>
        <authorList>
            <person name="Voronova N.V."/>
            <person name="Shulinski R.S."/>
            <person name="Bandarenka Y.V."/>
            <person name="Zhorov D.G."/>
            <person name="Warner D."/>
        </authorList>
    </citation>
    <scope>NUCLEOTIDE SEQUENCE [LARGE SCALE GENOMIC DNA]</scope>
    <source>
        <strain evidence="4">180601</strain>
        <tissue evidence="4">Whole Body</tissue>
    </source>
</reference>
<gene>
    <name evidence="4" type="ORF">FWK35_00001975</name>
</gene>
<proteinExistence type="predicted"/>
<feature type="non-terminal residue" evidence="4">
    <location>
        <position position="1"/>
    </location>
</feature>
<evidence type="ECO:0000313" key="5">
    <source>
        <dbReference type="Proteomes" id="UP000478052"/>
    </source>
</evidence>
<keyword evidence="5" id="KW-1185">Reference proteome</keyword>
<feature type="coiled-coil region" evidence="1">
    <location>
        <begin position="47"/>
        <end position="77"/>
    </location>
</feature>
<evidence type="ECO:0000259" key="2">
    <source>
        <dbReference type="Pfam" id="PF21787"/>
    </source>
</evidence>
<organism evidence="4 5">
    <name type="scientific">Aphis craccivora</name>
    <name type="common">Cowpea aphid</name>
    <dbReference type="NCBI Taxonomy" id="307492"/>
    <lineage>
        <taxon>Eukaryota</taxon>
        <taxon>Metazoa</taxon>
        <taxon>Ecdysozoa</taxon>
        <taxon>Arthropoda</taxon>
        <taxon>Hexapoda</taxon>
        <taxon>Insecta</taxon>
        <taxon>Pterygota</taxon>
        <taxon>Neoptera</taxon>
        <taxon>Paraneoptera</taxon>
        <taxon>Hemiptera</taxon>
        <taxon>Sternorrhyncha</taxon>
        <taxon>Aphidomorpha</taxon>
        <taxon>Aphidoidea</taxon>
        <taxon>Aphididae</taxon>
        <taxon>Aphidini</taxon>
        <taxon>Aphis</taxon>
        <taxon>Aphis</taxon>
    </lineage>
</organism>
<evidence type="ECO:0000313" key="4">
    <source>
        <dbReference type="EMBL" id="KAF0766083.1"/>
    </source>
</evidence>
<comment type="caution">
    <text evidence="4">The sequence shown here is derived from an EMBL/GenBank/DDBJ whole genome shotgun (WGS) entry which is preliminary data.</text>
</comment>
<dbReference type="InterPro" id="IPR048365">
    <property type="entry name" value="TNP-like_RNaseH_N"/>
</dbReference>
<feature type="domain" description="Transposable element P transposase-like RNase H" evidence="2">
    <location>
        <begin position="187"/>
        <end position="275"/>
    </location>
</feature>
<evidence type="ECO:0000259" key="3">
    <source>
        <dbReference type="Pfam" id="PF21788"/>
    </source>
</evidence>
<accession>A0A6G0Z6K6</accession>
<dbReference type="AlphaFoldDB" id="A0A6G0Z6K6"/>
<protein>
    <submittedName>
        <fullName evidence="4">Transposable element P transposase</fullName>
    </submittedName>
</protein>
<dbReference type="EMBL" id="VUJU01001267">
    <property type="protein sequence ID" value="KAF0766083.1"/>
    <property type="molecule type" value="Genomic_DNA"/>
</dbReference>
<dbReference type="OrthoDB" id="6627544at2759"/>
<dbReference type="Proteomes" id="UP000478052">
    <property type="component" value="Unassembled WGS sequence"/>
</dbReference>
<keyword evidence="1" id="KW-0175">Coiled coil</keyword>
<evidence type="ECO:0000256" key="1">
    <source>
        <dbReference type="SAM" id="Coils"/>
    </source>
</evidence>
<dbReference type="InterPro" id="IPR048366">
    <property type="entry name" value="TNP-like_GBD"/>
</dbReference>
<sequence length="396" mass="45143">LVYENVLFTPEKLKVSQLIDLPSPHKSLAKSNNEVIINGPTKIATKNNILKNKLQNMRKLLKQKRAIITSLKKANEKNKHKKINVHSFFENAKFPSTNSKALISMQLLHKKRKSWLTSEKKIALPLYYKSPSTYKFMRTNGIILPAESTVRRWLNSINFSTGFPEKYMEQIKLKILNMNKQEKNVLNEIEGFEDLGTLGRTNKLGSHALVIMVRGLYAKWKIPLCYFFTGSGVKGNNLVTIVEECIKQILNISLLPTCIICDQGTQNRRMYTLLGGTEDQPWTMLSNIKIFLIYDMPHLVKSIRNNLLNGDFVFNKNKIASLKNIRAAYDIDSKNIARSMIKITPVHFNPNPFQKMNCKMAIQLLSHSVSAAIKTCVIATTELKSLTALDTYCILH</sequence>
<feature type="domain" description="Transposable element P transposase-like GTP-binding insertion" evidence="3">
    <location>
        <begin position="298"/>
        <end position="377"/>
    </location>
</feature>
<name>A0A6G0Z6K6_APHCR</name>
<dbReference type="Pfam" id="PF21788">
    <property type="entry name" value="TNP-like_GBD"/>
    <property type="match status" value="1"/>
</dbReference>
<dbReference type="Pfam" id="PF21787">
    <property type="entry name" value="TNP-like_RNaseH_N"/>
    <property type="match status" value="1"/>
</dbReference>